<dbReference type="EMBL" id="BJLB01000001">
    <property type="protein sequence ID" value="GEA34554.1"/>
    <property type="molecule type" value="Genomic_DNA"/>
</dbReference>
<feature type="domain" description="Type II secretion system protein GspF" evidence="7">
    <location>
        <begin position="125"/>
        <end position="253"/>
    </location>
</feature>
<proteinExistence type="predicted"/>
<keyword evidence="2" id="KW-1003">Cell membrane</keyword>
<evidence type="ECO:0000256" key="6">
    <source>
        <dbReference type="SAM" id="Phobius"/>
    </source>
</evidence>
<sequence length="297" mass="33958">MERWNWSHCLNMTGRRTGFVRKGPGHRRDLVRQEIARSKPEKRAPRARPPDRVDYSTYRLTAREWLLYGACGIGACGLASYVFYRSAVVFLILIPFGACYPLYRREDLKKERARRLELQFKEGIQVLSSFLSAGYSLENGLDLSIKELEVLFGKREMITEEFRILCDGIRMNRPAEELFMDFGRRSGLEDVDNFAQVLSAAKRSGGELVEIIRQTAGIIRDKVQVKEEIHTMLASRIFEQKIMNLIPFLIVLYIDLTSPGFFSVMYGTWMGRGVMTMCLAAYAGALVMAGKILDIEV</sequence>
<dbReference type="PANTHER" id="PTHR35007:SF1">
    <property type="entry name" value="PILUS ASSEMBLY PROTEIN"/>
    <property type="match status" value="1"/>
</dbReference>
<comment type="caution">
    <text evidence="8">The sequence shown here is derived from an EMBL/GenBank/DDBJ whole genome shotgun (WGS) entry which is preliminary data.</text>
</comment>
<evidence type="ECO:0000256" key="3">
    <source>
        <dbReference type="ARBA" id="ARBA00022692"/>
    </source>
</evidence>
<name>A0A829W3N3_9FIRM</name>
<evidence type="ECO:0000313" key="9">
    <source>
        <dbReference type="Proteomes" id="UP000315200"/>
    </source>
</evidence>
<protein>
    <recommendedName>
        <fullName evidence="7">Type II secretion system protein GspF domain-containing protein</fullName>
    </recommendedName>
</protein>
<feature type="transmembrane region" description="Helical" evidence="6">
    <location>
        <begin position="242"/>
        <end position="262"/>
    </location>
</feature>
<gene>
    <name evidence="8" type="ORF">Ccl03g_02670</name>
</gene>
<evidence type="ECO:0000256" key="1">
    <source>
        <dbReference type="ARBA" id="ARBA00004651"/>
    </source>
</evidence>
<accession>A0A829W3N3</accession>
<evidence type="ECO:0000256" key="4">
    <source>
        <dbReference type="ARBA" id="ARBA00022989"/>
    </source>
</evidence>
<keyword evidence="4 6" id="KW-1133">Transmembrane helix</keyword>
<evidence type="ECO:0000313" key="8">
    <source>
        <dbReference type="EMBL" id="GEA34554.1"/>
    </source>
</evidence>
<keyword evidence="3 6" id="KW-0812">Transmembrane</keyword>
<evidence type="ECO:0000256" key="5">
    <source>
        <dbReference type="ARBA" id="ARBA00023136"/>
    </source>
</evidence>
<organism evidence="8 9">
    <name type="scientific">Enterocloster clostridioformis</name>
    <dbReference type="NCBI Taxonomy" id="1531"/>
    <lineage>
        <taxon>Bacteria</taxon>
        <taxon>Bacillati</taxon>
        <taxon>Bacillota</taxon>
        <taxon>Clostridia</taxon>
        <taxon>Lachnospirales</taxon>
        <taxon>Lachnospiraceae</taxon>
        <taxon>Enterocloster</taxon>
    </lineage>
</organism>
<dbReference type="AlphaFoldDB" id="A0A829W3N3"/>
<feature type="transmembrane region" description="Helical" evidence="6">
    <location>
        <begin position="65"/>
        <end position="81"/>
    </location>
</feature>
<dbReference type="Proteomes" id="UP000315200">
    <property type="component" value="Unassembled WGS sequence"/>
</dbReference>
<comment type="subcellular location">
    <subcellularLocation>
        <location evidence="1">Cell membrane</location>
        <topology evidence="1">Multi-pass membrane protein</topology>
    </subcellularLocation>
</comment>
<keyword evidence="5 6" id="KW-0472">Membrane</keyword>
<evidence type="ECO:0000256" key="2">
    <source>
        <dbReference type="ARBA" id="ARBA00022475"/>
    </source>
</evidence>
<feature type="transmembrane region" description="Helical" evidence="6">
    <location>
        <begin position="87"/>
        <end position="103"/>
    </location>
</feature>
<feature type="transmembrane region" description="Helical" evidence="6">
    <location>
        <begin position="274"/>
        <end position="293"/>
    </location>
</feature>
<reference evidence="8 9" key="1">
    <citation type="submission" date="2019-06" db="EMBL/GenBank/DDBJ databases">
        <title>Draft genome sequence of [Clostridium] clostridioforme NBRC 113352.</title>
        <authorList>
            <person name="Miura T."/>
            <person name="Furukawa M."/>
            <person name="Shimamura M."/>
            <person name="Ohyama Y."/>
            <person name="Yamazoe A."/>
            <person name="Kawasaki H."/>
        </authorList>
    </citation>
    <scope>NUCLEOTIDE SEQUENCE [LARGE SCALE GENOMIC DNA]</scope>
    <source>
        <strain evidence="8 9">NBRC 113352</strain>
    </source>
</reference>
<dbReference type="GO" id="GO:0005886">
    <property type="term" value="C:plasma membrane"/>
    <property type="evidence" value="ECO:0007669"/>
    <property type="project" value="UniProtKB-SubCell"/>
</dbReference>
<dbReference type="InterPro" id="IPR018076">
    <property type="entry name" value="T2SS_GspF_dom"/>
</dbReference>
<evidence type="ECO:0000259" key="7">
    <source>
        <dbReference type="Pfam" id="PF00482"/>
    </source>
</evidence>
<dbReference type="Pfam" id="PF00482">
    <property type="entry name" value="T2SSF"/>
    <property type="match status" value="1"/>
</dbReference>
<dbReference type="PANTHER" id="PTHR35007">
    <property type="entry name" value="INTEGRAL MEMBRANE PROTEIN-RELATED"/>
    <property type="match status" value="1"/>
</dbReference>